<name>A0ABS5KW73_9ACTN</name>
<protein>
    <submittedName>
        <fullName evidence="3">Sensor domain-containing protein</fullName>
    </submittedName>
</protein>
<dbReference type="Pfam" id="PF14032">
    <property type="entry name" value="PknH_C"/>
    <property type="match status" value="1"/>
</dbReference>
<gene>
    <name evidence="3" type="ORF">KGQ19_25435</name>
</gene>
<dbReference type="RefSeq" id="WP_212012553.1">
    <property type="nucleotide sequence ID" value="NZ_JAAFYZ010000095.1"/>
</dbReference>
<dbReference type="InterPro" id="IPR026954">
    <property type="entry name" value="PknH-like_Extracell"/>
</dbReference>
<accession>A0ABS5KW73</accession>
<evidence type="ECO:0000313" key="3">
    <source>
        <dbReference type="EMBL" id="MBS2550215.1"/>
    </source>
</evidence>
<dbReference type="PROSITE" id="PS51257">
    <property type="entry name" value="PROKAR_LIPOPROTEIN"/>
    <property type="match status" value="1"/>
</dbReference>
<sequence>MRIRIKYGSAVAVTTAAVLLVAACGASGKSASTASPGSGHSAAALTDDQVDSLLLTDKDQPGYYFDASLDVKSTTDSPALVTAGGSECQSFRDAENALSTKYGTTVDTLRILTANDGPGMIQDAVQVMPSTGKASALMSDLTAGLKGCRAFTETEQNQPVPITLTAISQMVGADRVGYTTNANVQGSTLVTATYVVRVGPAVVSIMEVETAKNGVIPQPQAEATLVRLSDVQVGRLKSAEGVG</sequence>
<proteinExistence type="predicted"/>
<feature type="domain" description="PknH-like extracellular" evidence="2">
    <location>
        <begin position="44"/>
        <end position="207"/>
    </location>
</feature>
<reference evidence="3 4" key="1">
    <citation type="submission" date="2020-02" db="EMBL/GenBank/DDBJ databases">
        <title>Acidophilic actinobacteria isolated from forest soil.</title>
        <authorList>
            <person name="Golinska P."/>
        </authorList>
    </citation>
    <scope>NUCLEOTIDE SEQUENCE [LARGE SCALE GENOMIC DNA]</scope>
    <source>
        <strain evidence="3 4">NL8</strain>
    </source>
</reference>
<organism evidence="3 4">
    <name type="scientific">Catenulispora pinistramenti</name>
    <dbReference type="NCBI Taxonomy" id="2705254"/>
    <lineage>
        <taxon>Bacteria</taxon>
        <taxon>Bacillati</taxon>
        <taxon>Actinomycetota</taxon>
        <taxon>Actinomycetes</taxon>
        <taxon>Catenulisporales</taxon>
        <taxon>Catenulisporaceae</taxon>
        <taxon>Catenulispora</taxon>
    </lineage>
</organism>
<feature type="chain" id="PRO_5046660454" evidence="1">
    <location>
        <begin position="23"/>
        <end position="243"/>
    </location>
</feature>
<evidence type="ECO:0000259" key="2">
    <source>
        <dbReference type="Pfam" id="PF14032"/>
    </source>
</evidence>
<dbReference type="Proteomes" id="UP000730482">
    <property type="component" value="Unassembled WGS sequence"/>
</dbReference>
<keyword evidence="4" id="KW-1185">Reference proteome</keyword>
<evidence type="ECO:0000313" key="4">
    <source>
        <dbReference type="Proteomes" id="UP000730482"/>
    </source>
</evidence>
<feature type="signal peptide" evidence="1">
    <location>
        <begin position="1"/>
        <end position="22"/>
    </location>
</feature>
<evidence type="ECO:0000256" key="1">
    <source>
        <dbReference type="SAM" id="SignalP"/>
    </source>
</evidence>
<comment type="caution">
    <text evidence="3">The sequence shown here is derived from an EMBL/GenBank/DDBJ whole genome shotgun (WGS) entry which is preliminary data.</text>
</comment>
<dbReference type="EMBL" id="JAAFYZ010000095">
    <property type="protein sequence ID" value="MBS2550215.1"/>
    <property type="molecule type" value="Genomic_DNA"/>
</dbReference>
<keyword evidence="1" id="KW-0732">Signal</keyword>